<dbReference type="PROSITE" id="PS00895">
    <property type="entry name" value="3_HYDROXYISOBUT_DH"/>
    <property type="match status" value="1"/>
</dbReference>
<dbReference type="Gene3D" id="3.40.50.720">
    <property type="entry name" value="NAD(P)-binding Rossmann-like Domain"/>
    <property type="match status" value="1"/>
</dbReference>
<evidence type="ECO:0000259" key="5">
    <source>
        <dbReference type="Pfam" id="PF03446"/>
    </source>
</evidence>
<feature type="domain" description="3-hydroxyisobutyrate dehydrogenase-like NAD-binding" evidence="6">
    <location>
        <begin position="168"/>
        <end position="284"/>
    </location>
</feature>
<protein>
    <recommendedName>
        <fullName evidence="9">2-hydroxy-3-oxopropionate reductase</fullName>
    </recommendedName>
</protein>
<dbReference type="OrthoDB" id="9786703at2"/>
<evidence type="ECO:0000256" key="4">
    <source>
        <dbReference type="PIRSR" id="PIRSR000103-1"/>
    </source>
</evidence>
<dbReference type="EMBL" id="AGEG01000003">
    <property type="protein sequence ID" value="EHR37781.1"/>
    <property type="molecule type" value="Genomic_DNA"/>
</dbReference>
<dbReference type="PATRIC" id="fig|883113.3.peg.413"/>
<dbReference type="GO" id="GO:0016054">
    <property type="term" value="P:organic acid catabolic process"/>
    <property type="evidence" value="ECO:0007669"/>
    <property type="project" value="UniProtKB-ARBA"/>
</dbReference>
<accession>H3NHY2</accession>
<dbReference type="AlphaFoldDB" id="H3NHY2"/>
<dbReference type="Proteomes" id="UP000006190">
    <property type="component" value="Unassembled WGS sequence"/>
</dbReference>
<comment type="similarity">
    <text evidence="1">Belongs to the HIBADH-related family.</text>
</comment>
<dbReference type="HOGENOM" id="CLU_035117_1_0_9"/>
<dbReference type="Pfam" id="PF14833">
    <property type="entry name" value="NAD_binding_11"/>
    <property type="match status" value="1"/>
</dbReference>
<evidence type="ECO:0008006" key="9">
    <source>
        <dbReference type="Google" id="ProtNLM"/>
    </source>
</evidence>
<dbReference type="GO" id="GO:0051287">
    <property type="term" value="F:NAD binding"/>
    <property type="evidence" value="ECO:0007669"/>
    <property type="project" value="InterPro"/>
</dbReference>
<dbReference type="Gene3D" id="1.10.1040.10">
    <property type="entry name" value="N-(1-d-carboxylethyl)-l-norvaline Dehydrogenase, domain 2"/>
    <property type="match status" value="1"/>
</dbReference>
<reference evidence="7 8" key="1">
    <citation type="submission" date="2012-01" db="EMBL/GenBank/DDBJ databases">
        <title>The Genome Sequence of Facklamia languida CCUG 37842.</title>
        <authorList>
            <consortium name="The Broad Institute Genome Sequencing Platform"/>
            <person name="Earl A."/>
            <person name="Ward D."/>
            <person name="Feldgarden M."/>
            <person name="Gevers D."/>
            <person name="Huys G."/>
            <person name="Young S.K."/>
            <person name="Zeng Q."/>
            <person name="Gargeya S."/>
            <person name="Fitzgerald M."/>
            <person name="Haas B."/>
            <person name="Abouelleil A."/>
            <person name="Alvarado L."/>
            <person name="Arachchi H.M."/>
            <person name="Berlin A."/>
            <person name="Chapman S.B."/>
            <person name="Gearin G."/>
            <person name="Goldberg J."/>
            <person name="Griggs A."/>
            <person name="Gujja S."/>
            <person name="Hansen M."/>
            <person name="Heiman D."/>
            <person name="Howarth C."/>
            <person name="Larimer J."/>
            <person name="Lui A."/>
            <person name="MacDonald P.J.P."/>
            <person name="McCowen C."/>
            <person name="Montmayeur A."/>
            <person name="Murphy C."/>
            <person name="Neiman D."/>
            <person name="Pearson M."/>
            <person name="Priest M."/>
            <person name="Roberts A."/>
            <person name="Saif S."/>
            <person name="Shea T."/>
            <person name="Sisk P."/>
            <person name="Stolte C."/>
            <person name="Sykes S."/>
            <person name="Wortman J."/>
            <person name="Nusbaum C."/>
            <person name="Birren B."/>
        </authorList>
    </citation>
    <scope>NUCLEOTIDE SEQUENCE [LARGE SCALE GENOMIC DNA]</scope>
    <source>
        <strain evidence="7 8">CCUG 37842</strain>
    </source>
</reference>
<feature type="active site" evidence="4">
    <location>
        <position position="174"/>
    </location>
</feature>
<sequence length="291" mass="31216">MQNKKRVGFIGLGVMGQAMAQHLLDAGYPLFVYNRTQSKAQALVEQGAKWCESPRQVASETDVVLTIVGYPSDVEAVYLGEDGLFAGSREGQIFVDLTTSSPKLAIKLSEQGQEKGVKVLDAPVSGGDLGAKRGSLTAMVGGDQEGLEAVESILKCFSHSIVLHGGPGSGQHAKASNQIMIAGTMTGMVETLRYARANGLDLDKVIQTLTGGAANNWSLANYGPRILNEDYSPGFFVKHYIKDLGIALESELELPGTQLAYDLYQKLSDLGYADAGTQALIKLWWKDEAED</sequence>
<dbReference type="RefSeq" id="WP_006308362.1">
    <property type="nucleotide sequence ID" value="NZ_JH601133.1"/>
</dbReference>
<proteinExistence type="inferred from homology"/>
<dbReference type="InterPro" id="IPR008927">
    <property type="entry name" value="6-PGluconate_DH-like_C_sf"/>
</dbReference>
<dbReference type="InterPro" id="IPR036291">
    <property type="entry name" value="NAD(P)-bd_dom_sf"/>
</dbReference>
<dbReference type="InterPro" id="IPR015815">
    <property type="entry name" value="HIBADH-related"/>
</dbReference>
<dbReference type="InterPro" id="IPR002204">
    <property type="entry name" value="3-OH-isobutyrate_DH-rel_CS"/>
</dbReference>
<dbReference type="STRING" id="883113.HMPREF9708_00410"/>
<feature type="domain" description="6-phosphogluconate dehydrogenase NADP-binding" evidence="5">
    <location>
        <begin position="6"/>
        <end position="164"/>
    </location>
</feature>
<dbReference type="eggNOG" id="COG2084">
    <property type="taxonomic scope" value="Bacteria"/>
</dbReference>
<evidence type="ECO:0000259" key="6">
    <source>
        <dbReference type="Pfam" id="PF14833"/>
    </source>
</evidence>
<keyword evidence="8" id="KW-1185">Reference proteome</keyword>
<keyword evidence="3" id="KW-0520">NAD</keyword>
<evidence type="ECO:0000256" key="2">
    <source>
        <dbReference type="ARBA" id="ARBA00023002"/>
    </source>
</evidence>
<name>H3NHY2_9LACT</name>
<dbReference type="PIRSF" id="PIRSF000103">
    <property type="entry name" value="HIBADH"/>
    <property type="match status" value="1"/>
</dbReference>
<evidence type="ECO:0000313" key="8">
    <source>
        <dbReference type="Proteomes" id="UP000006190"/>
    </source>
</evidence>
<dbReference type="GO" id="GO:0016491">
    <property type="term" value="F:oxidoreductase activity"/>
    <property type="evidence" value="ECO:0007669"/>
    <property type="project" value="UniProtKB-KW"/>
</dbReference>
<dbReference type="InterPro" id="IPR006115">
    <property type="entry name" value="6PGDH_NADP-bd"/>
</dbReference>
<evidence type="ECO:0000313" key="7">
    <source>
        <dbReference type="EMBL" id="EHR37781.1"/>
    </source>
</evidence>
<dbReference type="InterPro" id="IPR013328">
    <property type="entry name" value="6PGD_dom2"/>
</dbReference>
<dbReference type="SUPFAM" id="SSF51735">
    <property type="entry name" value="NAD(P)-binding Rossmann-fold domains"/>
    <property type="match status" value="1"/>
</dbReference>
<dbReference type="GO" id="GO:0050661">
    <property type="term" value="F:NADP binding"/>
    <property type="evidence" value="ECO:0007669"/>
    <property type="project" value="InterPro"/>
</dbReference>
<dbReference type="SUPFAM" id="SSF48179">
    <property type="entry name" value="6-phosphogluconate dehydrogenase C-terminal domain-like"/>
    <property type="match status" value="1"/>
</dbReference>
<dbReference type="InterPro" id="IPR029154">
    <property type="entry name" value="HIBADH-like_NADP-bd"/>
</dbReference>
<evidence type="ECO:0000256" key="3">
    <source>
        <dbReference type="ARBA" id="ARBA00023027"/>
    </source>
</evidence>
<dbReference type="PANTHER" id="PTHR43060:SF15">
    <property type="entry name" value="3-HYDROXYISOBUTYRATE DEHYDROGENASE-LIKE 1, MITOCHONDRIAL-RELATED"/>
    <property type="match status" value="1"/>
</dbReference>
<dbReference type="PANTHER" id="PTHR43060">
    <property type="entry name" value="3-HYDROXYISOBUTYRATE DEHYDROGENASE-LIKE 1, MITOCHONDRIAL-RELATED"/>
    <property type="match status" value="1"/>
</dbReference>
<organism evidence="7 8">
    <name type="scientific">Facklamia languida CCUG 37842</name>
    <dbReference type="NCBI Taxonomy" id="883113"/>
    <lineage>
        <taxon>Bacteria</taxon>
        <taxon>Bacillati</taxon>
        <taxon>Bacillota</taxon>
        <taxon>Bacilli</taxon>
        <taxon>Lactobacillales</taxon>
        <taxon>Aerococcaceae</taxon>
        <taxon>Facklamia</taxon>
    </lineage>
</organism>
<dbReference type="Pfam" id="PF03446">
    <property type="entry name" value="NAD_binding_2"/>
    <property type="match status" value="1"/>
</dbReference>
<keyword evidence="2" id="KW-0560">Oxidoreductase</keyword>
<evidence type="ECO:0000256" key="1">
    <source>
        <dbReference type="ARBA" id="ARBA00009080"/>
    </source>
</evidence>
<gene>
    <name evidence="7" type="ORF">HMPREF9708_00410</name>
</gene>
<comment type="caution">
    <text evidence="7">The sequence shown here is derived from an EMBL/GenBank/DDBJ whole genome shotgun (WGS) entry which is preliminary data.</text>
</comment>